<dbReference type="OrthoDB" id="9789742at2"/>
<evidence type="ECO:0000313" key="5">
    <source>
        <dbReference type="EMBL" id="SMG21784.1"/>
    </source>
</evidence>
<feature type="chain" id="PRO_5012846831" evidence="3">
    <location>
        <begin position="24"/>
        <end position="615"/>
    </location>
</feature>
<dbReference type="SUPFAM" id="SSF53649">
    <property type="entry name" value="Alkaline phosphatase-like"/>
    <property type="match status" value="1"/>
</dbReference>
<name>A0A1X7J3C6_9FLAO</name>
<evidence type="ECO:0000256" key="1">
    <source>
        <dbReference type="ARBA" id="ARBA00008779"/>
    </source>
</evidence>
<gene>
    <name evidence="5" type="ORF">SAMN03080602_01435</name>
</gene>
<dbReference type="InterPro" id="IPR011989">
    <property type="entry name" value="ARM-like"/>
</dbReference>
<dbReference type="EMBL" id="FXAO01000002">
    <property type="protein sequence ID" value="SMG21784.1"/>
    <property type="molecule type" value="Genomic_DNA"/>
</dbReference>
<dbReference type="PROSITE" id="PS51257">
    <property type="entry name" value="PROKAR_LIPOPROTEIN"/>
    <property type="match status" value="1"/>
</dbReference>
<evidence type="ECO:0000259" key="4">
    <source>
        <dbReference type="Pfam" id="PF00884"/>
    </source>
</evidence>
<dbReference type="Gene3D" id="3.40.720.10">
    <property type="entry name" value="Alkaline Phosphatase, subunit A"/>
    <property type="match status" value="1"/>
</dbReference>
<comment type="similarity">
    <text evidence="1">Belongs to the sulfatase family.</text>
</comment>
<accession>A0A1X7J3C6</accession>
<dbReference type="InterPro" id="IPR000917">
    <property type="entry name" value="Sulfatase_N"/>
</dbReference>
<feature type="domain" description="Sulfatase N-terminal" evidence="4">
    <location>
        <begin position="122"/>
        <end position="297"/>
    </location>
</feature>
<dbReference type="InterPro" id="IPR050738">
    <property type="entry name" value="Sulfatase"/>
</dbReference>
<keyword evidence="6" id="KW-1185">Reference proteome</keyword>
<dbReference type="AlphaFoldDB" id="A0A1X7J3C6"/>
<dbReference type="STRING" id="188872.SAMN03080602_01435"/>
<dbReference type="PANTHER" id="PTHR42693:SF53">
    <property type="entry name" value="ENDO-4-O-SULFATASE"/>
    <property type="match status" value="1"/>
</dbReference>
<dbReference type="Gene3D" id="1.25.10.10">
    <property type="entry name" value="Leucine-rich Repeat Variant"/>
    <property type="match status" value="1"/>
</dbReference>
<dbReference type="Proteomes" id="UP000193420">
    <property type="component" value="Unassembled WGS sequence"/>
</dbReference>
<evidence type="ECO:0000313" key="6">
    <source>
        <dbReference type="Proteomes" id="UP000193420"/>
    </source>
</evidence>
<dbReference type="PANTHER" id="PTHR42693">
    <property type="entry name" value="ARYLSULFATASE FAMILY MEMBER"/>
    <property type="match status" value="1"/>
</dbReference>
<dbReference type="SUPFAM" id="SSF48371">
    <property type="entry name" value="ARM repeat"/>
    <property type="match status" value="1"/>
</dbReference>
<dbReference type="InterPro" id="IPR017850">
    <property type="entry name" value="Alkaline_phosphatase_core_sf"/>
</dbReference>
<dbReference type="CDD" id="cd16027">
    <property type="entry name" value="SGSH"/>
    <property type="match status" value="1"/>
</dbReference>
<dbReference type="GO" id="GO:0004065">
    <property type="term" value="F:arylsulfatase activity"/>
    <property type="evidence" value="ECO:0007669"/>
    <property type="project" value="TreeGrafter"/>
</dbReference>
<sequence>MNYPIKSIALLVILFACNLKVQAQDLPNILWITSEDNSALLGCYGDEFANTPNLDKLASEGFLYTHAYANAPVCAPARNTIISGIYANSGGHSNMRSKYPRGENVVFLAEAMRDLGYYSTNNVKTDYNTNVDKEIWDESSSEAHFKNAPEGKPWFAIFNTTISHESRIHDQLPLGELNYDPNKVPIAPYHPRTSDMERDWAQYYHRIEQMDAFVGERLQELEASGMADNTIVIYYADHGGVLARSKRYVYETGTHVPFIVRIPEKYKKFWPAENPNSKVKRLISFVDLYPTMLNLVGAQVPTRLQGTPFLGENLDPDPKYVYMFCDRMDEWYDMSRAVRSKKYRYIHNYMPHRIYGLPIEYLFRAKSLQSWKMAYENGECNEIQSLFWKTKPVEELYDTENDPWEVNNLAKDPKYNDILEEMRKANRDWLLEIRDTGFIPEDERSIRAGDSPIFDYFQSGEVDMQTIIEAADLASLGKVENMQKLMDFLKSNESAVRYWGATGLLLLGENGESAISSLKKAINDPSVNVAVVAAEALYKLGEKQEAYKAFTRAIRTDREFAQTQAMNAIYLIDDDAPIMKEEVQNALKRMKSKDRNQYNNRAALNLMNKWGLEEN</sequence>
<keyword evidence="2" id="KW-0378">Hydrolase</keyword>
<protein>
    <submittedName>
        <fullName evidence="5">Sulfatase</fullName>
    </submittedName>
</protein>
<evidence type="ECO:0000256" key="2">
    <source>
        <dbReference type="ARBA" id="ARBA00022801"/>
    </source>
</evidence>
<dbReference type="RefSeq" id="WP_085497502.1">
    <property type="nucleotide sequence ID" value="NZ_FXAO01000002.1"/>
</dbReference>
<organism evidence="5 6">
    <name type="scientific">Arenibacter troitsensis</name>
    <dbReference type="NCBI Taxonomy" id="188872"/>
    <lineage>
        <taxon>Bacteria</taxon>
        <taxon>Pseudomonadati</taxon>
        <taxon>Bacteroidota</taxon>
        <taxon>Flavobacteriia</taxon>
        <taxon>Flavobacteriales</taxon>
        <taxon>Flavobacteriaceae</taxon>
        <taxon>Arenibacter</taxon>
    </lineage>
</organism>
<dbReference type="InterPro" id="IPR016024">
    <property type="entry name" value="ARM-type_fold"/>
</dbReference>
<feature type="signal peptide" evidence="3">
    <location>
        <begin position="1"/>
        <end position="23"/>
    </location>
</feature>
<proteinExistence type="inferred from homology"/>
<reference evidence="6" key="1">
    <citation type="submission" date="2017-04" db="EMBL/GenBank/DDBJ databases">
        <authorList>
            <person name="Varghese N."/>
            <person name="Submissions S."/>
        </authorList>
    </citation>
    <scope>NUCLEOTIDE SEQUENCE [LARGE SCALE GENOMIC DNA]</scope>
    <source>
        <strain evidence="6">DSM 19835</strain>
    </source>
</reference>
<keyword evidence="3" id="KW-0732">Signal</keyword>
<dbReference type="Pfam" id="PF00884">
    <property type="entry name" value="Sulfatase"/>
    <property type="match status" value="1"/>
</dbReference>
<evidence type="ECO:0000256" key="3">
    <source>
        <dbReference type="SAM" id="SignalP"/>
    </source>
</evidence>